<evidence type="ECO:0000313" key="11">
    <source>
        <dbReference type="Proteomes" id="UP000646827"/>
    </source>
</evidence>
<dbReference type="OrthoDB" id="5152799at2759"/>
<proteinExistence type="inferred from homology"/>
<comment type="similarity">
    <text evidence="2 8">Belongs to the group II decarboxylase family.</text>
</comment>
<comment type="catalytic activity">
    <reaction evidence="6 9">
        <text>L-glutamate + H(+) = 4-aminobutanoate + CO2</text>
        <dbReference type="Rhea" id="RHEA:17785"/>
        <dbReference type="ChEBI" id="CHEBI:15378"/>
        <dbReference type="ChEBI" id="CHEBI:16526"/>
        <dbReference type="ChEBI" id="CHEBI:29985"/>
        <dbReference type="ChEBI" id="CHEBI:59888"/>
        <dbReference type="EC" id="4.1.1.15"/>
    </reaction>
</comment>
<evidence type="ECO:0000313" key="10">
    <source>
        <dbReference type="EMBL" id="KAG2226675.1"/>
    </source>
</evidence>
<dbReference type="InterPro" id="IPR015421">
    <property type="entry name" value="PyrdxlP-dep_Trfase_major"/>
</dbReference>
<dbReference type="PANTHER" id="PTHR43321">
    <property type="entry name" value="GLUTAMATE DECARBOXYLASE"/>
    <property type="match status" value="1"/>
</dbReference>
<dbReference type="InterPro" id="IPR002129">
    <property type="entry name" value="PyrdxlP-dep_de-COase"/>
</dbReference>
<keyword evidence="11" id="KW-1185">Reference proteome</keyword>
<evidence type="ECO:0000256" key="2">
    <source>
        <dbReference type="ARBA" id="ARBA00009533"/>
    </source>
</evidence>
<dbReference type="Gene3D" id="4.10.280.50">
    <property type="match status" value="1"/>
</dbReference>
<dbReference type="EC" id="4.1.1.15" evidence="3 9"/>
<evidence type="ECO:0000256" key="4">
    <source>
        <dbReference type="ARBA" id="ARBA00022898"/>
    </source>
</evidence>
<reference evidence="10 11" key="1">
    <citation type="submission" date="2020-12" db="EMBL/GenBank/DDBJ databases">
        <title>Metabolic potential, ecology and presence of endohyphal bacteria is reflected in genomic diversity of Mucoromycotina.</title>
        <authorList>
            <person name="Muszewska A."/>
            <person name="Okrasinska A."/>
            <person name="Steczkiewicz K."/>
            <person name="Drgas O."/>
            <person name="Orlowska M."/>
            <person name="Perlinska-Lenart U."/>
            <person name="Aleksandrzak-Piekarczyk T."/>
            <person name="Szatraj K."/>
            <person name="Zielenkiewicz U."/>
            <person name="Pilsyk S."/>
            <person name="Malc E."/>
            <person name="Mieczkowski P."/>
            <person name="Kruszewska J.S."/>
            <person name="Biernat P."/>
            <person name="Pawlowska J."/>
        </authorList>
    </citation>
    <scope>NUCLEOTIDE SEQUENCE [LARGE SCALE GENOMIC DNA]</scope>
    <source>
        <strain evidence="10 11">CBS 142.35</strain>
    </source>
</reference>
<gene>
    <name evidence="10" type="ORF">INT45_001022</name>
</gene>
<accession>A0A8H7SBW7</accession>
<dbReference type="EMBL" id="JAEPRB010000014">
    <property type="protein sequence ID" value="KAG2226675.1"/>
    <property type="molecule type" value="Genomic_DNA"/>
</dbReference>
<comment type="caution">
    <text evidence="10">The sequence shown here is derived from an EMBL/GenBank/DDBJ whole genome shotgun (WGS) entry which is preliminary data.</text>
</comment>
<dbReference type="GO" id="GO:0005829">
    <property type="term" value="C:cytosol"/>
    <property type="evidence" value="ECO:0007669"/>
    <property type="project" value="TreeGrafter"/>
</dbReference>
<dbReference type="Gene3D" id="3.90.1150.160">
    <property type="match status" value="1"/>
</dbReference>
<comment type="cofactor">
    <cofactor evidence="1 7 8">
        <name>pyridoxal 5'-phosphate</name>
        <dbReference type="ChEBI" id="CHEBI:597326"/>
    </cofactor>
</comment>
<feature type="modified residue" description="N6-(pyridoxal phosphate)lysine" evidence="7">
    <location>
        <position position="300"/>
    </location>
</feature>
<feature type="non-terminal residue" evidence="10">
    <location>
        <position position="1"/>
    </location>
</feature>
<dbReference type="Gene3D" id="3.40.640.10">
    <property type="entry name" value="Type I PLP-dependent aspartate aminotransferase-like (Major domain)"/>
    <property type="match status" value="1"/>
</dbReference>
<sequence length="524" mass="58767">RINASTENVDESTGLRSPVGTTIYGSRWATEEIPRFDMPIEEMPSISLTCINQIILLLIFLDVAYRLIKDELALDGNPALNLASFVTTYMEDEAEKLMAENLSKNFIDYEEYPQTAEICNRCVNMIARLFNAPMHDAKQESIGCSTVGSSEAIILATLAMKRRWQHMRRAKGLSTENPNFVLGANCQVAWHKALLYLEIEPREVECTEDLLYMDPQKAANLVDENTIGVCAILGSTYTGHYEDVKTLNNLLEEKCEENGWDIGIHVDAASGGFVAPFVVPELEWDFRLKRVVSINASGHKYGLTYAGVGWAVWRSPEYLPQDLIFNINYLGSDQASFTLNFSKGASHIIAQYYVLIRLGRTGFKKIMTNLTGTADRLADRLKNTGRFTILSQGEGLGLPLVAFRLNSPHHYDEFDISARLRERGWIVPAYTMAKDLENMKLLRVVVREDFSRSRCDILIRDILAAVKSLDTWDEKAVEDTRILSAEQSHSAMHVNISSFKINVVEEEDASGLKSPTAKKAVGIC</sequence>
<dbReference type="NCBIfam" id="TIGR01788">
    <property type="entry name" value="Glu-decarb-GAD"/>
    <property type="match status" value="1"/>
</dbReference>
<keyword evidence="5 8" id="KW-0456">Lyase</keyword>
<evidence type="ECO:0000256" key="3">
    <source>
        <dbReference type="ARBA" id="ARBA00012421"/>
    </source>
</evidence>
<evidence type="ECO:0000256" key="7">
    <source>
        <dbReference type="PIRSR" id="PIRSR602129-50"/>
    </source>
</evidence>
<dbReference type="GO" id="GO:0006538">
    <property type="term" value="P:L-glutamate catabolic process"/>
    <property type="evidence" value="ECO:0007669"/>
    <property type="project" value="TreeGrafter"/>
</dbReference>
<dbReference type="FunFam" id="3.40.640.10:FF:000017">
    <property type="entry name" value="Glutamate decarboxylase"/>
    <property type="match status" value="1"/>
</dbReference>
<dbReference type="Pfam" id="PF00282">
    <property type="entry name" value="Pyridoxal_deC"/>
    <property type="match status" value="1"/>
</dbReference>
<evidence type="ECO:0000256" key="9">
    <source>
        <dbReference type="RuleBase" id="RU361171"/>
    </source>
</evidence>
<dbReference type="GO" id="GO:0030170">
    <property type="term" value="F:pyridoxal phosphate binding"/>
    <property type="evidence" value="ECO:0007669"/>
    <property type="project" value="InterPro"/>
</dbReference>
<dbReference type="PANTHER" id="PTHR43321:SF6">
    <property type="entry name" value="GLUTAMATE DECARBOXYLASE"/>
    <property type="match status" value="1"/>
</dbReference>
<dbReference type="InterPro" id="IPR015424">
    <property type="entry name" value="PyrdxlP-dep_Trfase"/>
</dbReference>
<dbReference type="InterPro" id="IPR010107">
    <property type="entry name" value="Glutamate_decarboxylase"/>
</dbReference>
<organism evidence="10 11">
    <name type="scientific">Circinella minor</name>
    <dbReference type="NCBI Taxonomy" id="1195481"/>
    <lineage>
        <taxon>Eukaryota</taxon>
        <taxon>Fungi</taxon>
        <taxon>Fungi incertae sedis</taxon>
        <taxon>Mucoromycota</taxon>
        <taxon>Mucoromycotina</taxon>
        <taxon>Mucoromycetes</taxon>
        <taxon>Mucorales</taxon>
        <taxon>Lichtheimiaceae</taxon>
        <taxon>Circinella</taxon>
    </lineage>
</organism>
<name>A0A8H7SBW7_9FUNG</name>
<dbReference type="AlphaFoldDB" id="A0A8H7SBW7"/>
<evidence type="ECO:0000256" key="8">
    <source>
        <dbReference type="RuleBase" id="RU000382"/>
    </source>
</evidence>
<dbReference type="GO" id="GO:0004351">
    <property type="term" value="F:glutamate decarboxylase activity"/>
    <property type="evidence" value="ECO:0007669"/>
    <property type="project" value="UniProtKB-EC"/>
</dbReference>
<keyword evidence="4 7" id="KW-0663">Pyridoxal phosphate</keyword>
<dbReference type="SUPFAM" id="SSF53383">
    <property type="entry name" value="PLP-dependent transferases"/>
    <property type="match status" value="1"/>
</dbReference>
<dbReference type="Proteomes" id="UP000646827">
    <property type="component" value="Unassembled WGS sequence"/>
</dbReference>
<protein>
    <recommendedName>
        <fullName evidence="3 9">Glutamate decarboxylase</fullName>
        <ecNumber evidence="3 9">4.1.1.15</ecNumber>
    </recommendedName>
</protein>
<evidence type="ECO:0000256" key="5">
    <source>
        <dbReference type="ARBA" id="ARBA00023239"/>
    </source>
</evidence>
<evidence type="ECO:0000256" key="6">
    <source>
        <dbReference type="ARBA" id="ARBA00048868"/>
    </source>
</evidence>
<evidence type="ECO:0000256" key="1">
    <source>
        <dbReference type="ARBA" id="ARBA00001933"/>
    </source>
</evidence>
<keyword evidence="9" id="KW-0210">Decarboxylase</keyword>